<accession>D3T4I3</accession>
<proteinExistence type="predicted"/>
<dbReference type="EMBL" id="CP001936">
    <property type="protein sequence ID" value="ADD03135.1"/>
    <property type="molecule type" value="Genomic_DNA"/>
</dbReference>
<protein>
    <submittedName>
        <fullName evidence="1">Uncharacterized protein</fullName>
    </submittedName>
</protein>
<gene>
    <name evidence="1" type="ordered locus">Thit_1897</name>
</gene>
<dbReference type="KEGG" id="tit:Thit_1897"/>
<dbReference type="Proteomes" id="UP000001552">
    <property type="component" value="Chromosome"/>
</dbReference>
<reference evidence="1" key="1">
    <citation type="submission" date="2010-02" db="EMBL/GenBank/DDBJ databases">
        <title>Complete sequence of Thermoanaerobacter italicus Ab9.</title>
        <authorList>
            <consortium name="US DOE Joint Genome Institute"/>
            <person name="Lucas S."/>
            <person name="Copeland A."/>
            <person name="Lapidus A."/>
            <person name="Cheng J.-F."/>
            <person name="Bruce D."/>
            <person name="Goodwin L."/>
            <person name="Pitluck S."/>
            <person name="Chertkov O."/>
            <person name="Detter J.C."/>
            <person name="Han C."/>
            <person name="Tapia R."/>
            <person name="Land M."/>
            <person name="Hauser L."/>
            <person name="Kyrpides N."/>
            <person name="Mikhailova N."/>
            <person name="Hemme C.L."/>
            <person name="Woyke T."/>
        </authorList>
    </citation>
    <scope>NUCLEOTIDE SEQUENCE [LARGE SCALE GENOMIC DNA]</scope>
    <source>
        <strain evidence="1">Ab9</strain>
    </source>
</reference>
<dbReference type="AlphaFoldDB" id="D3T4I3"/>
<sequence length="255" mass="29514">MEAQDRDVVKQNTYETGVINAIKQRTRFTPVTLGSGKVINLPVRYSLNVSEAYHNSFEKTNDCRAAFCDMVYQMVEDNIKFVDGKEEIKDLTVEDIKTLSDEDLKKIGGTLIQEVDTLKKHYYKNNEIDFFERFHNAICGERKEFEEKLKASMRPVVETMKLINKSIRMTPSMQSLLKTISAAKQVTSTLGDLQPSFKDTQYSNDWLKNIDFKYPIVTTNDLLQEVSKRIQDLNERETKSIEINEKIADVLLELY</sequence>
<dbReference type="eggNOG" id="ENOG5032CBG">
    <property type="taxonomic scope" value="Bacteria"/>
</dbReference>
<evidence type="ECO:0000313" key="2">
    <source>
        <dbReference type="Proteomes" id="UP000001552"/>
    </source>
</evidence>
<keyword evidence="2" id="KW-1185">Reference proteome</keyword>
<dbReference type="HOGENOM" id="CLU_1089626_0_0_9"/>
<name>D3T4I3_THEIA</name>
<organism evidence="1 2">
    <name type="scientific">Thermoanaerobacter italicus (strain DSM 9252 / Ab9)</name>
    <dbReference type="NCBI Taxonomy" id="580331"/>
    <lineage>
        <taxon>Bacteria</taxon>
        <taxon>Bacillati</taxon>
        <taxon>Bacillota</taxon>
        <taxon>Clostridia</taxon>
        <taxon>Thermoanaerobacterales</taxon>
        <taxon>Thermoanaerobacteraceae</taxon>
        <taxon>Thermoanaerobacter</taxon>
    </lineage>
</organism>
<dbReference type="RefSeq" id="WP_012995845.1">
    <property type="nucleotide sequence ID" value="NC_013921.1"/>
</dbReference>
<dbReference type="OrthoDB" id="1947005at2"/>
<evidence type="ECO:0000313" key="1">
    <source>
        <dbReference type="EMBL" id="ADD03135.1"/>
    </source>
</evidence>